<accession>A0A1R4GEJ0</accession>
<dbReference type="InterPro" id="IPR025164">
    <property type="entry name" value="Toastrack_DUF4097"/>
</dbReference>
<evidence type="ECO:0000259" key="1">
    <source>
        <dbReference type="Pfam" id="PF13349"/>
    </source>
</evidence>
<protein>
    <recommendedName>
        <fullName evidence="1">DUF4097 domain-containing protein</fullName>
    </recommendedName>
</protein>
<dbReference type="AlphaFoldDB" id="A0A1R4GEJ0"/>
<evidence type="ECO:0000313" key="3">
    <source>
        <dbReference type="Proteomes" id="UP000195787"/>
    </source>
</evidence>
<reference evidence="2 3" key="1">
    <citation type="submission" date="2017-02" db="EMBL/GenBank/DDBJ databases">
        <authorList>
            <person name="Peterson S.W."/>
        </authorList>
    </citation>
    <scope>NUCLEOTIDE SEQUENCE [LARGE SCALE GENOMIC DNA]</scope>
    <source>
        <strain evidence="2 3">LMG 22410</strain>
    </source>
</reference>
<dbReference type="Proteomes" id="UP000195787">
    <property type="component" value="Unassembled WGS sequence"/>
</dbReference>
<dbReference type="RefSeq" id="WP_086992652.1">
    <property type="nucleotide sequence ID" value="NZ_FUHU01000044.1"/>
</dbReference>
<name>A0A1R4GEJ0_9MICO</name>
<dbReference type="Pfam" id="PF13349">
    <property type="entry name" value="DUF4097"/>
    <property type="match status" value="1"/>
</dbReference>
<sequence>MNDTNADDKSDFSSQSDADYTVQAWRVAPGSSRTIDMTEVRELHIGLMGGQVSVVGHDGDDTRIEVDGVVHENVDISLDDGLLNINQPKMQFSRAFDSLKSVFGSSTKASVHVLTPRGTKVKVGTKTAEVLVSDLTAGATVNSATGEIQVNGVTGRIDINSASGRVDVFDLDGRLEARTVSGEVTVMGSSDEIGVDTVSADVLLDLSGHTSSISINSVSGNVTARLDADLGVAARLRSVSGWMRLFDGQAVKGGQTVETEGEATVRITSSSVSGDLTVMHR</sequence>
<evidence type="ECO:0000313" key="2">
    <source>
        <dbReference type="EMBL" id="SJM66569.1"/>
    </source>
</evidence>
<gene>
    <name evidence="2" type="ORF">CZ674_11295</name>
</gene>
<feature type="domain" description="DUF4097" evidence="1">
    <location>
        <begin position="51"/>
        <end position="278"/>
    </location>
</feature>
<organism evidence="2 3">
    <name type="scientific">Agrococcus casei LMG 22410</name>
    <dbReference type="NCBI Taxonomy" id="1255656"/>
    <lineage>
        <taxon>Bacteria</taxon>
        <taxon>Bacillati</taxon>
        <taxon>Actinomycetota</taxon>
        <taxon>Actinomycetes</taxon>
        <taxon>Micrococcales</taxon>
        <taxon>Microbacteriaceae</taxon>
        <taxon>Agrococcus</taxon>
    </lineage>
</organism>
<proteinExistence type="predicted"/>
<dbReference type="OrthoDB" id="3232569at2"/>
<keyword evidence="3" id="KW-1185">Reference proteome</keyword>
<dbReference type="GeneID" id="303173792"/>
<dbReference type="EMBL" id="FUHU01000044">
    <property type="protein sequence ID" value="SJM66569.1"/>
    <property type="molecule type" value="Genomic_DNA"/>
</dbReference>